<evidence type="ECO:0000256" key="5">
    <source>
        <dbReference type="SAM" id="SignalP"/>
    </source>
</evidence>
<comment type="similarity">
    <text evidence="1">Belongs to the sulfatase family.</text>
</comment>
<dbReference type="Proteomes" id="UP000557872">
    <property type="component" value="Unassembled WGS sequence"/>
</dbReference>
<evidence type="ECO:0000256" key="3">
    <source>
        <dbReference type="ARBA" id="ARBA00022801"/>
    </source>
</evidence>
<dbReference type="InterPro" id="IPR017850">
    <property type="entry name" value="Alkaline_phosphatase_core_sf"/>
</dbReference>
<dbReference type="Pfam" id="PF00884">
    <property type="entry name" value="Sulfatase"/>
    <property type="match status" value="1"/>
</dbReference>
<evidence type="ECO:0000313" key="8">
    <source>
        <dbReference type="Proteomes" id="UP000557872"/>
    </source>
</evidence>
<dbReference type="GO" id="GO:0016740">
    <property type="term" value="F:transferase activity"/>
    <property type="evidence" value="ECO:0007669"/>
    <property type="project" value="UniProtKB-KW"/>
</dbReference>
<dbReference type="PROSITE" id="PS00523">
    <property type="entry name" value="SULFATASE_1"/>
    <property type="match status" value="1"/>
</dbReference>
<evidence type="ECO:0000313" key="7">
    <source>
        <dbReference type="EMBL" id="NWK54991.1"/>
    </source>
</evidence>
<dbReference type="InterPro" id="IPR024607">
    <property type="entry name" value="Sulfatase_CS"/>
</dbReference>
<dbReference type="Gene3D" id="3.40.720.10">
    <property type="entry name" value="Alkaline Phosphatase, subunit A"/>
    <property type="match status" value="1"/>
</dbReference>
<feature type="signal peptide" evidence="5">
    <location>
        <begin position="1"/>
        <end position="20"/>
    </location>
</feature>
<dbReference type="SUPFAM" id="SSF53649">
    <property type="entry name" value="Alkaline phosphatase-like"/>
    <property type="match status" value="1"/>
</dbReference>
<keyword evidence="2" id="KW-0479">Metal-binding</keyword>
<sequence length="674" mass="74241">MRSLFSLIALYFFTLTVSHAAPPNIILIISDDAGYVDYGFMGSKEMITPNIDKLASSGTIFSQAYVQSTCSPSRASLMTGLIQQRLGFDRNNGNSTTVKNDGLEPDNVLIFERLKKLGYTTGVIGKWHVGAVKGYNRPEDQGVDDFYGFLGGGRQYFGIAKAENQRVMRNQKDISALWQNEGNAKDNDPKKGRYLTDALGDEAAAFIDRHHKETKPFFLYVAFNSPHTPLQAKSQDLARFPKLEGKRKIVAAMNLAMDRSVGKIVNQLDKHQIRKNTLIVFINDNGGQIAYGNYNGELRGGKGSTYEGGIRTPMIFAGPHIKEGAHYPHPVSSLDFMSTFVNLAGGKVHFPTDGVNLLPYLNGKISERPHQTLFFRHIGNQSLRHGDWKIQTVNAPSGYETHKAKGDKPQKVSYELYNLTDDPYEKNDLASKHPKKVKELLRLFVDYETSFPKPRWGRFGKQDRNLANTFTYQGHDQNKSISKWNDLKGWKELNSSVKSPHMSNQDGCLNTVLKFPVNSGNSYTAENNLTSMSGHAFIVNSLRFEGDQGKITLAGNPVTLVANEQGGLPSISVSGTASQAFIDLPLIPRVATNVTVASGSSLHITKPLLAPLNTAAGKLTLNGQLILSQSMVFSEATIQGKSLTSGVYSAKQLAERFPEQISPKGGSITIQKNK</sequence>
<organism evidence="7 8">
    <name type="scientific">Oceaniferula marina</name>
    <dbReference type="NCBI Taxonomy" id="2748318"/>
    <lineage>
        <taxon>Bacteria</taxon>
        <taxon>Pseudomonadati</taxon>
        <taxon>Verrucomicrobiota</taxon>
        <taxon>Verrucomicrobiia</taxon>
        <taxon>Verrucomicrobiales</taxon>
        <taxon>Verrucomicrobiaceae</taxon>
        <taxon>Oceaniferula</taxon>
    </lineage>
</organism>
<dbReference type="GO" id="GO:0046872">
    <property type="term" value="F:metal ion binding"/>
    <property type="evidence" value="ECO:0007669"/>
    <property type="project" value="UniProtKB-KW"/>
</dbReference>
<dbReference type="PANTHER" id="PTHR42693">
    <property type="entry name" value="ARYLSULFATASE FAMILY MEMBER"/>
    <property type="match status" value="1"/>
</dbReference>
<keyword evidence="7" id="KW-0808">Transferase</keyword>
<gene>
    <name evidence="7" type="ORF">HW115_05185</name>
</gene>
<dbReference type="InterPro" id="IPR050738">
    <property type="entry name" value="Sulfatase"/>
</dbReference>
<keyword evidence="5" id="KW-0732">Signal</keyword>
<reference evidence="7 8" key="1">
    <citation type="submission" date="2020-07" db="EMBL/GenBank/DDBJ databases">
        <title>Roseicoccus Jingziensis gen. nov., sp. nov., isolated from coastal seawater.</title>
        <authorList>
            <person name="Feng X."/>
        </authorList>
    </citation>
    <scope>NUCLEOTIDE SEQUENCE [LARGE SCALE GENOMIC DNA]</scope>
    <source>
        <strain evidence="7 8">N1E253</strain>
    </source>
</reference>
<evidence type="ECO:0000256" key="2">
    <source>
        <dbReference type="ARBA" id="ARBA00022723"/>
    </source>
</evidence>
<protein>
    <submittedName>
        <fullName evidence="7">Sulfatase-like hydrolase/transferase</fullName>
    </submittedName>
</protein>
<keyword evidence="3 7" id="KW-0378">Hydrolase</keyword>
<evidence type="ECO:0000259" key="6">
    <source>
        <dbReference type="Pfam" id="PF00884"/>
    </source>
</evidence>
<dbReference type="RefSeq" id="WP_178931536.1">
    <property type="nucleotide sequence ID" value="NZ_JACBAZ010000002.1"/>
</dbReference>
<evidence type="ECO:0000256" key="4">
    <source>
        <dbReference type="ARBA" id="ARBA00022837"/>
    </source>
</evidence>
<feature type="domain" description="Sulfatase N-terminal" evidence="6">
    <location>
        <begin position="23"/>
        <end position="345"/>
    </location>
</feature>
<comment type="caution">
    <text evidence="7">The sequence shown here is derived from an EMBL/GenBank/DDBJ whole genome shotgun (WGS) entry which is preliminary data.</text>
</comment>
<dbReference type="InterPro" id="IPR000917">
    <property type="entry name" value="Sulfatase_N"/>
</dbReference>
<dbReference type="EMBL" id="JACBAZ010000002">
    <property type="protein sequence ID" value="NWK54991.1"/>
    <property type="molecule type" value="Genomic_DNA"/>
</dbReference>
<proteinExistence type="inferred from homology"/>
<feature type="chain" id="PRO_5032436650" evidence="5">
    <location>
        <begin position="21"/>
        <end position="674"/>
    </location>
</feature>
<dbReference type="AlphaFoldDB" id="A0A851GGM4"/>
<dbReference type="Gene3D" id="3.30.1120.10">
    <property type="match status" value="1"/>
</dbReference>
<dbReference type="GO" id="GO:0004065">
    <property type="term" value="F:arylsulfatase activity"/>
    <property type="evidence" value="ECO:0007669"/>
    <property type="project" value="TreeGrafter"/>
</dbReference>
<dbReference type="PROSITE" id="PS00149">
    <property type="entry name" value="SULFATASE_2"/>
    <property type="match status" value="1"/>
</dbReference>
<keyword evidence="8" id="KW-1185">Reference proteome</keyword>
<evidence type="ECO:0000256" key="1">
    <source>
        <dbReference type="ARBA" id="ARBA00008779"/>
    </source>
</evidence>
<name>A0A851GGM4_9BACT</name>
<keyword evidence="4" id="KW-0106">Calcium</keyword>
<dbReference type="PANTHER" id="PTHR42693:SF53">
    <property type="entry name" value="ENDO-4-O-SULFATASE"/>
    <property type="match status" value="1"/>
</dbReference>
<accession>A0A851GGM4</accession>